<dbReference type="Proteomes" id="UP000824890">
    <property type="component" value="Unassembled WGS sequence"/>
</dbReference>
<comment type="caution">
    <text evidence="1">The sequence shown here is derived from an EMBL/GenBank/DDBJ whole genome shotgun (WGS) entry which is preliminary data.</text>
</comment>
<sequence length="132" mass="14701">MKRNLDTRMPAIQIPFSALSSKNQRRNSSWATAVAADVRLLRLRKAETRAKSTCAHRLVSGNFTNSSPSPTLLLQFNVSFLLANSSRSEFNLAPFDAAYDALMKAFIEHNKFGNLPYGFRANTWVVPPVVAN</sequence>
<name>A0ABQ7YDB8_BRANA</name>
<reference evidence="1 2" key="1">
    <citation type="submission" date="2021-05" db="EMBL/GenBank/DDBJ databases">
        <title>Genome Assembly of Synthetic Allotetraploid Brassica napus Reveals Homoeologous Exchanges between Subgenomes.</title>
        <authorList>
            <person name="Davis J.T."/>
        </authorList>
    </citation>
    <scope>NUCLEOTIDE SEQUENCE [LARGE SCALE GENOMIC DNA]</scope>
    <source>
        <strain evidence="2">cv. Da-Ae</strain>
        <tissue evidence="1">Seedling</tissue>
    </source>
</reference>
<accession>A0ABQ7YDB8</accession>
<proteinExistence type="predicted"/>
<gene>
    <name evidence="1" type="ORF">HID58_083364</name>
</gene>
<protein>
    <submittedName>
        <fullName evidence="1">Uncharacterized protein</fullName>
    </submittedName>
</protein>
<organism evidence="1 2">
    <name type="scientific">Brassica napus</name>
    <name type="common">Rape</name>
    <dbReference type="NCBI Taxonomy" id="3708"/>
    <lineage>
        <taxon>Eukaryota</taxon>
        <taxon>Viridiplantae</taxon>
        <taxon>Streptophyta</taxon>
        <taxon>Embryophyta</taxon>
        <taxon>Tracheophyta</taxon>
        <taxon>Spermatophyta</taxon>
        <taxon>Magnoliopsida</taxon>
        <taxon>eudicotyledons</taxon>
        <taxon>Gunneridae</taxon>
        <taxon>Pentapetalae</taxon>
        <taxon>rosids</taxon>
        <taxon>malvids</taxon>
        <taxon>Brassicales</taxon>
        <taxon>Brassicaceae</taxon>
        <taxon>Brassiceae</taxon>
        <taxon>Brassica</taxon>
    </lineage>
</organism>
<dbReference type="EMBL" id="JAGKQM010000018">
    <property type="protein sequence ID" value="KAH0866153.1"/>
    <property type="molecule type" value="Genomic_DNA"/>
</dbReference>
<keyword evidence="2" id="KW-1185">Reference proteome</keyword>
<feature type="non-terminal residue" evidence="1">
    <location>
        <position position="132"/>
    </location>
</feature>
<evidence type="ECO:0000313" key="1">
    <source>
        <dbReference type="EMBL" id="KAH0866153.1"/>
    </source>
</evidence>
<evidence type="ECO:0000313" key="2">
    <source>
        <dbReference type="Proteomes" id="UP000824890"/>
    </source>
</evidence>